<evidence type="ECO:0000313" key="2">
    <source>
        <dbReference type="EMBL" id="NOU93725.1"/>
    </source>
</evidence>
<evidence type="ECO:0000256" key="1">
    <source>
        <dbReference type="SAM" id="Phobius"/>
    </source>
</evidence>
<keyword evidence="1" id="KW-1133">Transmembrane helix</keyword>
<dbReference type="RefSeq" id="WP_171651911.1">
    <property type="nucleotide sequence ID" value="NZ_WHOD01000049.1"/>
</dbReference>
<keyword evidence="3" id="KW-1185">Reference proteome</keyword>
<accession>A0A972GPF2</accession>
<feature type="transmembrane region" description="Helical" evidence="1">
    <location>
        <begin position="7"/>
        <end position="27"/>
    </location>
</feature>
<feature type="transmembrane region" description="Helical" evidence="1">
    <location>
        <begin position="33"/>
        <end position="52"/>
    </location>
</feature>
<dbReference type="Proteomes" id="UP000641588">
    <property type="component" value="Unassembled WGS sequence"/>
</dbReference>
<dbReference type="EMBL" id="WHOD01000049">
    <property type="protein sequence ID" value="NOU93725.1"/>
    <property type="molecule type" value="Genomic_DNA"/>
</dbReference>
<keyword evidence="1" id="KW-0812">Transmembrane</keyword>
<feature type="transmembrane region" description="Helical" evidence="1">
    <location>
        <begin position="168"/>
        <end position="188"/>
    </location>
</feature>
<dbReference type="AlphaFoldDB" id="A0A972GPF2"/>
<protein>
    <recommendedName>
        <fullName evidence="4">DUF3159 domain-containing protein</fullName>
    </recommendedName>
</protein>
<organism evidence="2 3">
    <name type="scientific">Paenibacillus foliorum</name>
    <dbReference type="NCBI Taxonomy" id="2654974"/>
    <lineage>
        <taxon>Bacteria</taxon>
        <taxon>Bacillati</taxon>
        <taxon>Bacillota</taxon>
        <taxon>Bacilli</taxon>
        <taxon>Bacillales</taxon>
        <taxon>Paenibacillaceae</taxon>
        <taxon>Paenibacillus</taxon>
    </lineage>
</organism>
<feature type="transmembrane region" description="Helical" evidence="1">
    <location>
        <begin position="59"/>
        <end position="78"/>
    </location>
</feature>
<dbReference type="NCBIfam" id="NF041646">
    <property type="entry name" value="VC0807_fam"/>
    <property type="match status" value="1"/>
</dbReference>
<feature type="transmembrane region" description="Helical" evidence="1">
    <location>
        <begin position="140"/>
        <end position="162"/>
    </location>
</feature>
<evidence type="ECO:0008006" key="4">
    <source>
        <dbReference type="Google" id="ProtNLM"/>
    </source>
</evidence>
<gene>
    <name evidence="2" type="ORF">GC093_10895</name>
</gene>
<comment type="caution">
    <text evidence="2">The sequence shown here is derived from an EMBL/GenBank/DDBJ whole genome shotgun (WGS) entry which is preliminary data.</text>
</comment>
<keyword evidence="1" id="KW-0472">Membrane</keyword>
<proteinExistence type="predicted"/>
<feature type="transmembrane region" description="Helical" evidence="1">
    <location>
        <begin position="90"/>
        <end position="114"/>
    </location>
</feature>
<evidence type="ECO:0000313" key="3">
    <source>
        <dbReference type="Proteomes" id="UP000641588"/>
    </source>
</evidence>
<name>A0A972GPF2_9BACL</name>
<sequence length="201" mass="22731">MNKTRNEIIFTVLLNIAMPYLAYQLLIPYTSGLTALSVAALIPLCDSLVSLIRTKKISAFSSFIFLGIVLGIIAVFIGGDERFILLRESYITGIMGILFLVSLFFSRPLIYYFAERFMGRDSALNDKWSKFPGVRKTFRLITLVWGISLLFESGVKVLLVYSLSISEFLIVSPIVAYGIIGLTIWWNVHYVRQVKKKSVII</sequence>
<reference evidence="2" key="1">
    <citation type="submission" date="2019-10" db="EMBL/GenBank/DDBJ databases">
        <title>Description of Paenibacillus glebae sp. nov.</title>
        <authorList>
            <person name="Carlier A."/>
            <person name="Qi S."/>
        </authorList>
    </citation>
    <scope>NUCLEOTIDE SEQUENCE</scope>
    <source>
        <strain evidence="2">LMG 31456</strain>
    </source>
</reference>